<sequence>MQRVVLDTCHVLARAADRGGAGLAGATVQPTGIKLDGERAATA</sequence>
<reference evidence="1" key="1">
    <citation type="submission" date="2014-01" db="EMBL/GenBank/DDBJ databases">
        <authorList>
            <person name="Brown-Elliot B."/>
            <person name="Wallace R."/>
            <person name="Lenaerts A."/>
            <person name="Ordway D."/>
            <person name="DeGroote M.A."/>
            <person name="Parker T."/>
            <person name="Sizemore C."/>
            <person name="Tallon L.J."/>
            <person name="Sadzewicz L.K."/>
            <person name="Sengamalay N."/>
            <person name="Fraser C.M."/>
            <person name="Hine E."/>
            <person name="Shefchek K.A."/>
            <person name="Das S.P."/>
            <person name="Tettelin H."/>
        </authorList>
    </citation>
    <scope>NUCLEOTIDE SEQUENCE [LARGE SCALE GENOMIC DNA]</scope>
    <source>
        <strain evidence="1">4042</strain>
    </source>
</reference>
<comment type="caution">
    <text evidence="1">The sequence shown here is derived from an EMBL/GenBank/DDBJ whole genome shotgun (WGS) entry which is preliminary data.</text>
</comment>
<organism evidence="1">
    <name type="scientific">Mycobacterium xenopi 4042</name>
    <dbReference type="NCBI Taxonomy" id="1299334"/>
    <lineage>
        <taxon>Bacteria</taxon>
        <taxon>Bacillati</taxon>
        <taxon>Actinomycetota</taxon>
        <taxon>Actinomycetes</taxon>
        <taxon>Mycobacteriales</taxon>
        <taxon>Mycobacteriaceae</taxon>
        <taxon>Mycobacterium</taxon>
    </lineage>
</organism>
<dbReference type="EMBL" id="JAOB01000006">
    <property type="protein sequence ID" value="EUA76324.1"/>
    <property type="molecule type" value="Genomic_DNA"/>
</dbReference>
<dbReference type="AlphaFoldDB" id="X8E6Y7"/>
<gene>
    <name evidence="1" type="ORF">I553_7404</name>
</gene>
<protein>
    <submittedName>
        <fullName evidence="1">Uncharacterized protein</fullName>
    </submittedName>
</protein>
<dbReference type="PATRIC" id="fig|1299334.3.peg.431"/>
<evidence type="ECO:0000313" key="1">
    <source>
        <dbReference type="EMBL" id="EUA76324.1"/>
    </source>
</evidence>
<proteinExistence type="predicted"/>
<accession>X8E6Y7</accession>
<name>X8E6Y7_MYCXE</name>